<dbReference type="AlphaFoldDB" id="A0AAW2NFB8"/>
<dbReference type="InterPro" id="IPR002182">
    <property type="entry name" value="NB-ARC"/>
</dbReference>
<dbReference type="InterPro" id="IPR027417">
    <property type="entry name" value="P-loop_NTPase"/>
</dbReference>
<dbReference type="InterPro" id="IPR055414">
    <property type="entry name" value="LRR_R13L4/SHOC2-like"/>
</dbReference>
<evidence type="ECO:0000313" key="11">
    <source>
        <dbReference type="EMBL" id="KAL0341908.1"/>
    </source>
</evidence>
<dbReference type="Gene3D" id="1.10.10.10">
    <property type="entry name" value="Winged helix-like DNA-binding domain superfamily/Winged helix DNA-binding domain"/>
    <property type="match status" value="2"/>
</dbReference>
<dbReference type="InterPro" id="IPR042197">
    <property type="entry name" value="Apaf_helical"/>
</dbReference>
<dbReference type="InterPro" id="IPR041118">
    <property type="entry name" value="Rx_N"/>
</dbReference>
<evidence type="ECO:0000256" key="5">
    <source>
        <dbReference type="ARBA" id="ARBA00022821"/>
    </source>
</evidence>
<evidence type="ECO:0000256" key="6">
    <source>
        <dbReference type="ARBA" id="ARBA00022840"/>
    </source>
</evidence>
<dbReference type="SUPFAM" id="SSF52540">
    <property type="entry name" value="P-loop containing nucleoside triphosphate hydrolases"/>
    <property type="match status" value="1"/>
</dbReference>
<gene>
    <name evidence="11" type="ORF">Scaly_1853400</name>
</gene>
<keyword evidence="4" id="KW-0547">Nucleotide-binding</keyword>
<dbReference type="GO" id="GO:0006952">
    <property type="term" value="P:defense response"/>
    <property type="evidence" value="ECO:0007669"/>
    <property type="project" value="UniProtKB-KW"/>
</dbReference>
<evidence type="ECO:0000256" key="2">
    <source>
        <dbReference type="ARBA" id="ARBA00022614"/>
    </source>
</evidence>
<keyword evidence="2" id="KW-0433">Leucine-rich repeat</keyword>
<dbReference type="SMART" id="SM00369">
    <property type="entry name" value="LRR_TYP"/>
    <property type="match status" value="4"/>
</dbReference>
<dbReference type="Pfam" id="PF23559">
    <property type="entry name" value="WHD_DRP"/>
    <property type="match status" value="2"/>
</dbReference>
<accession>A0AAW2NFB8</accession>
<dbReference type="Gene3D" id="1.20.5.4130">
    <property type="match status" value="1"/>
</dbReference>
<comment type="similarity">
    <text evidence="1">Belongs to the disease resistance NB-LRR family.</text>
</comment>
<protein>
    <submittedName>
        <fullName evidence="11">Disease resistance protein RGA3</fullName>
    </submittedName>
</protein>
<dbReference type="PANTHER" id="PTHR36766">
    <property type="entry name" value="PLANT BROAD-SPECTRUM MILDEW RESISTANCE PROTEIN RPW8"/>
    <property type="match status" value="1"/>
</dbReference>
<dbReference type="PANTHER" id="PTHR36766:SF45">
    <property type="entry name" value="NB-ARC DOMAIN-CONTAINING PROTEIN"/>
    <property type="match status" value="1"/>
</dbReference>
<organism evidence="11">
    <name type="scientific">Sesamum calycinum</name>
    <dbReference type="NCBI Taxonomy" id="2727403"/>
    <lineage>
        <taxon>Eukaryota</taxon>
        <taxon>Viridiplantae</taxon>
        <taxon>Streptophyta</taxon>
        <taxon>Embryophyta</taxon>
        <taxon>Tracheophyta</taxon>
        <taxon>Spermatophyta</taxon>
        <taxon>Magnoliopsida</taxon>
        <taxon>eudicotyledons</taxon>
        <taxon>Gunneridae</taxon>
        <taxon>Pentapetalae</taxon>
        <taxon>asterids</taxon>
        <taxon>lamiids</taxon>
        <taxon>Lamiales</taxon>
        <taxon>Pedaliaceae</taxon>
        <taxon>Sesamum</taxon>
    </lineage>
</organism>
<evidence type="ECO:0000259" key="9">
    <source>
        <dbReference type="Pfam" id="PF23559"/>
    </source>
</evidence>
<feature type="domain" description="Disease resistance protein winged helix" evidence="9">
    <location>
        <begin position="938"/>
        <end position="1008"/>
    </location>
</feature>
<evidence type="ECO:0000259" key="10">
    <source>
        <dbReference type="Pfam" id="PF23598"/>
    </source>
</evidence>
<dbReference type="Gene3D" id="1.10.8.430">
    <property type="entry name" value="Helical domain of apoptotic protease-activating factors"/>
    <property type="match status" value="1"/>
</dbReference>
<dbReference type="GO" id="GO:0005524">
    <property type="term" value="F:ATP binding"/>
    <property type="evidence" value="ECO:0007669"/>
    <property type="project" value="UniProtKB-KW"/>
</dbReference>
<dbReference type="InterPro" id="IPR058922">
    <property type="entry name" value="WHD_DRP"/>
</dbReference>
<dbReference type="GO" id="GO:0051707">
    <property type="term" value="P:response to other organism"/>
    <property type="evidence" value="ECO:0007669"/>
    <property type="project" value="UniProtKB-ARBA"/>
</dbReference>
<dbReference type="InterPro" id="IPR032675">
    <property type="entry name" value="LRR_dom_sf"/>
</dbReference>
<dbReference type="Pfam" id="PF00931">
    <property type="entry name" value="NB-ARC"/>
    <property type="match status" value="1"/>
</dbReference>
<dbReference type="Pfam" id="PF18052">
    <property type="entry name" value="Rx_N"/>
    <property type="match status" value="1"/>
</dbReference>
<evidence type="ECO:0000259" key="8">
    <source>
        <dbReference type="Pfam" id="PF18052"/>
    </source>
</evidence>
<dbReference type="Gene3D" id="3.40.50.300">
    <property type="entry name" value="P-loop containing nucleotide triphosphate hydrolases"/>
    <property type="match status" value="1"/>
</dbReference>
<dbReference type="Pfam" id="PF00560">
    <property type="entry name" value="LRR_1"/>
    <property type="match status" value="1"/>
</dbReference>
<dbReference type="InterPro" id="IPR001611">
    <property type="entry name" value="Leu-rich_rpt"/>
</dbReference>
<dbReference type="PRINTS" id="PR00364">
    <property type="entry name" value="DISEASERSIST"/>
</dbReference>
<sequence length="1030" mass="119191">MADAMVTIVLDRLADVIQSRDRFKKRNVLEDAERRRYKDKTIQSWLNKLEDVSYDIDDVLDEWNYAILKHQIERSTSKHEVCPFTPSSCFCFNNVATRRDIAKKIKGLKERLNGIVNEKDVFNFIVNQPVDNAQEATRVRSTSLVDVSEIHGRENDRDVLVSKLMLEVVGQQPQVGPRVVSIVGVGGIGKTTLAQLVYNDDRLVNVFELKIWVCVSDVFDEVRIAKAILEIVAGRSPDLNELESLLNCLKDSISGKKFILVLDDVWTEDYTKWEPLRNALNCSHPGSKILVTTRSERVARLMHTAETHHLGQLSDDDCWMLMKRAAFYGRSEEECEGLQYIGKKIADKCKGLPLAAKVLGSLLRFKDTKEEWGCILDSQIWELREAEVELFPHLFLSYNELSPSMKQCFSYCAIFPKDSKIDVEMLIRMWMALGFLGSTRSTSELELRGKEYFNNLRMRSFFQDYMEFRGRVTCKMHDIVHDFAQFLRKTKSHNPDGRVEARKNASFQAYDPSLVSQMKGIEVMRFWFARDYRGTENLIHLRYLDLSGNKLTAKVLGRICNLYNLQTLNLSHCGLKEVPKVIGNLIHLRHLDLSRNRDIEELPETICNLHDLETLDLSYCGRLVALPQGIDRLVNLRHLPNDHAEILYQIPQGFEQLTGLQTLRLFHAGRGWSKLGCLKKLDQLSGSLELKLRLCDREDVYETWNAELRNKVHIRSLTIWFVDAIGRAEQDELVRNEALMALQPHPNLRSLTILDYQGTQFPGWISSYLNHLRVLRIEDCKYISTLPCLGKLPELEELSVGTMRKLTFVGREFLGIAGDIDGSTASSAIMLRFPKLKKLSFWNCPRWKEWEDITAEEEGSATVSIMPCLKELKIDDCWLTKVPHRLLRKLSVEHLTVQGFVPPIQKEGLWLEDQSARFRPFRRSYLQLLKRCFSYCAIFPEDWEIDVEKLIRMWIAVGYLSSTESTGEVELRGKEYFNNLRMRSFFQDFVEYKDRVYCKMHDVVHDFAKLLRNTNSLNLDGEKRQVKMGH</sequence>
<keyword evidence="5" id="KW-0611">Plant defense</keyword>
<reference evidence="11" key="1">
    <citation type="submission" date="2020-06" db="EMBL/GenBank/DDBJ databases">
        <authorList>
            <person name="Li T."/>
            <person name="Hu X."/>
            <person name="Zhang T."/>
            <person name="Song X."/>
            <person name="Zhang H."/>
            <person name="Dai N."/>
            <person name="Sheng W."/>
            <person name="Hou X."/>
            <person name="Wei L."/>
        </authorList>
    </citation>
    <scope>NUCLEOTIDE SEQUENCE</scope>
    <source>
        <strain evidence="11">KEN8</strain>
        <tissue evidence="11">Leaf</tissue>
    </source>
</reference>
<dbReference type="SUPFAM" id="SSF52058">
    <property type="entry name" value="L domain-like"/>
    <property type="match status" value="1"/>
</dbReference>
<proteinExistence type="inferred from homology"/>
<keyword evidence="6" id="KW-0067">ATP-binding</keyword>
<feature type="domain" description="Disease resistance N-terminal" evidence="8">
    <location>
        <begin position="27"/>
        <end position="77"/>
    </location>
</feature>
<dbReference type="InterPro" id="IPR036388">
    <property type="entry name" value="WH-like_DNA-bd_sf"/>
</dbReference>
<evidence type="ECO:0000259" key="7">
    <source>
        <dbReference type="Pfam" id="PF00931"/>
    </source>
</evidence>
<dbReference type="Gene3D" id="3.80.10.10">
    <property type="entry name" value="Ribonuclease Inhibitor"/>
    <property type="match status" value="2"/>
</dbReference>
<evidence type="ECO:0000256" key="4">
    <source>
        <dbReference type="ARBA" id="ARBA00022741"/>
    </source>
</evidence>
<feature type="domain" description="Disease resistance protein winged helix" evidence="9">
    <location>
        <begin position="414"/>
        <end position="484"/>
    </location>
</feature>
<name>A0AAW2NFB8_9LAMI</name>
<evidence type="ECO:0000256" key="3">
    <source>
        <dbReference type="ARBA" id="ARBA00022737"/>
    </source>
</evidence>
<dbReference type="EMBL" id="JACGWM010000011">
    <property type="protein sequence ID" value="KAL0341908.1"/>
    <property type="molecule type" value="Genomic_DNA"/>
</dbReference>
<feature type="domain" description="NB-ARC" evidence="7">
    <location>
        <begin position="176"/>
        <end position="329"/>
    </location>
</feature>
<evidence type="ECO:0000256" key="1">
    <source>
        <dbReference type="ARBA" id="ARBA00008894"/>
    </source>
</evidence>
<comment type="caution">
    <text evidence="11">The sequence shown here is derived from an EMBL/GenBank/DDBJ whole genome shotgun (WGS) entry which is preliminary data.</text>
</comment>
<dbReference type="InterPro" id="IPR003591">
    <property type="entry name" value="Leu-rich_rpt_typical-subtyp"/>
</dbReference>
<feature type="domain" description="Disease resistance R13L4/SHOC-2-like LRR" evidence="10">
    <location>
        <begin position="581"/>
        <end position="875"/>
    </location>
</feature>
<dbReference type="Pfam" id="PF23598">
    <property type="entry name" value="LRR_14"/>
    <property type="match status" value="1"/>
</dbReference>
<reference evidence="11" key="2">
    <citation type="journal article" date="2024" name="Plant">
        <title>Genomic evolution and insights into agronomic trait innovations of Sesamum species.</title>
        <authorList>
            <person name="Miao H."/>
            <person name="Wang L."/>
            <person name="Qu L."/>
            <person name="Liu H."/>
            <person name="Sun Y."/>
            <person name="Le M."/>
            <person name="Wang Q."/>
            <person name="Wei S."/>
            <person name="Zheng Y."/>
            <person name="Lin W."/>
            <person name="Duan Y."/>
            <person name="Cao H."/>
            <person name="Xiong S."/>
            <person name="Wang X."/>
            <person name="Wei L."/>
            <person name="Li C."/>
            <person name="Ma Q."/>
            <person name="Ju M."/>
            <person name="Zhao R."/>
            <person name="Li G."/>
            <person name="Mu C."/>
            <person name="Tian Q."/>
            <person name="Mei H."/>
            <person name="Zhang T."/>
            <person name="Gao T."/>
            <person name="Zhang H."/>
        </authorList>
    </citation>
    <scope>NUCLEOTIDE SEQUENCE</scope>
    <source>
        <strain evidence="11">KEN8</strain>
    </source>
</reference>
<dbReference type="FunFam" id="1.10.10.10:FF:000322">
    <property type="entry name" value="Probable disease resistance protein At1g63360"/>
    <property type="match status" value="2"/>
</dbReference>
<keyword evidence="3" id="KW-0677">Repeat</keyword>
<dbReference type="GO" id="GO:0043531">
    <property type="term" value="F:ADP binding"/>
    <property type="evidence" value="ECO:0007669"/>
    <property type="project" value="InterPro"/>
</dbReference>